<proteinExistence type="predicted"/>
<gene>
    <name evidence="2" type="ORF">FB550_109191</name>
</gene>
<accession>A0A561D5I9</accession>
<dbReference type="RefSeq" id="WP_144566557.1">
    <property type="nucleotide sequence ID" value="NZ_VIVN01000009.1"/>
</dbReference>
<evidence type="ECO:0000313" key="3">
    <source>
        <dbReference type="Proteomes" id="UP000319671"/>
    </source>
</evidence>
<keyword evidence="1" id="KW-1133">Transmembrane helix</keyword>
<dbReference type="AlphaFoldDB" id="A0A561D5I9"/>
<dbReference type="Proteomes" id="UP000319671">
    <property type="component" value="Unassembled WGS sequence"/>
</dbReference>
<keyword evidence="1" id="KW-0812">Transmembrane</keyword>
<feature type="transmembrane region" description="Helical" evidence="1">
    <location>
        <begin position="35"/>
        <end position="66"/>
    </location>
</feature>
<reference evidence="2 3" key="1">
    <citation type="submission" date="2019-06" db="EMBL/GenBank/DDBJ databases">
        <title>Sorghum-associated microbial communities from plants grown in Nebraska, USA.</title>
        <authorList>
            <person name="Schachtman D."/>
        </authorList>
    </citation>
    <scope>NUCLEOTIDE SEQUENCE [LARGE SCALE GENOMIC DNA]</scope>
    <source>
        <strain evidence="2 3">2482</strain>
    </source>
</reference>
<comment type="caution">
    <text evidence="2">The sequence shown here is derived from an EMBL/GenBank/DDBJ whole genome shotgun (WGS) entry which is preliminary data.</text>
</comment>
<keyword evidence="1" id="KW-0472">Membrane</keyword>
<feature type="transmembrane region" description="Helical" evidence="1">
    <location>
        <begin position="7"/>
        <end position="29"/>
    </location>
</feature>
<keyword evidence="3" id="KW-1185">Reference proteome</keyword>
<evidence type="ECO:0008006" key="4">
    <source>
        <dbReference type="Google" id="ProtNLM"/>
    </source>
</evidence>
<dbReference type="EMBL" id="VIVN01000009">
    <property type="protein sequence ID" value="TWD98681.1"/>
    <property type="molecule type" value="Genomic_DNA"/>
</dbReference>
<protein>
    <recommendedName>
        <fullName evidence="4">ABC transporter</fullName>
    </recommendedName>
</protein>
<evidence type="ECO:0000256" key="1">
    <source>
        <dbReference type="SAM" id="Phobius"/>
    </source>
</evidence>
<name>A0A561D5I9_9BACI</name>
<sequence>MSHNSSSWGLFLGFLTGVFWVLAVVLGWISTLLGIIGLGGLLVTVINFLIALIGLLAFLVFGLYLFKRAWDNRG</sequence>
<organism evidence="2 3">
    <name type="scientific">Neobacillus bataviensis</name>
    <dbReference type="NCBI Taxonomy" id="220685"/>
    <lineage>
        <taxon>Bacteria</taxon>
        <taxon>Bacillati</taxon>
        <taxon>Bacillota</taxon>
        <taxon>Bacilli</taxon>
        <taxon>Bacillales</taxon>
        <taxon>Bacillaceae</taxon>
        <taxon>Neobacillus</taxon>
    </lineage>
</organism>
<evidence type="ECO:0000313" key="2">
    <source>
        <dbReference type="EMBL" id="TWD98681.1"/>
    </source>
</evidence>